<dbReference type="InterPro" id="IPR036188">
    <property type="entry name" value="FAD/NAD-bd_sf"/>
</dbReference>
<accession>A0A2W2FUY8</accession>
<dbReference type="SUPFAM" id="SSF51905">
    <property type="entry name" value="FAD/NAD(P)-binding domain"/>
    <property type="match status" value="1"/>
</dbReference>
<protein>
    <submittedName>
        <fullName evidence="2">Uncharacterized protein</fullName>
    </submittedName>
</protein>
<evidence type="ECO:0000313" key="2">
    <source>
        <dbReference type="EMBL" id="PZG39593.1"/>
    </source>
</evidence>
<evidence type="ECO:0000256" key="1">
    <source>
        <dbReference type="SAM" id="MobiDB-lite"/>
    </source>
</evidence>
<sequence length="226" mass="24173">MAWGTKEAELHGVDRHLRRGPDRTGLRESALALAAARRPGVTVRRGVRVTGLLGAPAAVPAVTGVRTSGGEEIRADLVVDAMGRGTPSSAWLTALGSAGPRTEPEDHGFAYYSRYFTGPEHPVRMAPPYTQLGTFALLTIPGGHDTWSVTFVTGRGDAPLKHLRDPERSPGRCAPAPAHAHWCAGTPGTGVLVMAGVLDRRRRPTTPTPSAPWRRLPPAWPPPRRC</sequence>
<dbReference type="EMBL" id="POUA01000206">
    <property type="protein sequence ID" value="PZG39593.1"/>
    <property type="molecule type" value="Genomic_DNA"/>
</dbReference>
<comment type="caution">
    <text evidence="2">The sequence shown here is derived from an EMBL/GenBank/DDBJ whole genome shotgun (WGS) entry which is preliminary data.</text>
</comment>
<proteinExistence type="predicted"/>
<keyword evidence="3" id="KW-1185">Reference proteome</keyword>
<reference evidence="2 3" key="1">
    <citation type="submission" date="2018-01" db="EMBL/GenBank/DDBJ databases">
        <title>Draft genome sequence of Sphaerisporangium sp. 7K107.</title>
        <authorList>
            <person name="Sahin N."/>
            <person name="Saygin H."/>
            <person name="Ay H."/>
        </authorList>
    </citation>
    <scope>NUCLEOTIDE SEQUENCE [LARGE SCALE GENOMIC DNA]</scope>
    <source>
        <strain evidence="2 3">7K107</strain>
    </source>
</reference>
<feature type="region of interest" description="Disordered" evidence="1">
    <location>
        <begin position="202"/>
        <end position="226"/>
    </location>
</feature>
<gene>
    <name evidence="2" type="ORF">C1I98_23600</name>
</gene>
<dbReference type="Gene3D" id="3.50.50.60">
    <property type="entry name" value="FAD/NAD(P)-binding domain"/>
    <property type="match status" value="1"/>
</dbReference>
<dbReference type="AlphaFoldDB" id="A0A2W2FUY8"/>
<name>A0A2W2FUY8_9ACTN</name>
<feature type="non-terminal residue" evidence="2">
    <location>
        <position position="226"/>
    </location>
</feature>
<dbReference type="RefSeq" id="WP_368773539.1">
    <property type="nucleotide sequence ID" value="NZ_POUA01000206.1"/>
</dbReference>
<dbReference type="Proteomes" id="UP000248544">
    <property type="component" value="Unassembled WGS sequence"/>
</dbReference>
<evidence type="ECO:0000313" key="3">
    <source>
        <dbReference type="Proteomes" id="UP000248544"/>
    </source>
</evidence>
<organism evidence="2 3">
    <name type="scientific">Spongiactinospora gelatinilytica</name>
    <dbReference type="NCBI Taxonomy" id="2666298"/>
    <lineage>
        <taxon>Bacteria</taxon>
        <taxon>Bacillati</taxon>
        <taxon>Actinomycetota</taxon>
        <taxon>Actinomycetes</taxon>
        <taxon>Streptosporangiales</taxon>
        <taxon>Streptosporangiaceae</taxon>
        <taxon>Spongiactinospora</taxon>
    </lineage>
</organism>